<gene>
    <name evidence="1" type="ORF">NITMOv2_1578</name>
</gene>
<dbReference type="EMBL" id="CP011801">
    <property type="protein sequence ID" value="ALA58002.1"/>
    <property type="molecule type" value="Genomic_DNA"/>
</dbReference>
<organism evidence="1 2">
    <name type="scientific">Nitrospira moscoviensis</name>
    <dbReference type="NCBI Taxonomy" id="42253"/>
    <lineage>
        <taxon>Bacteria</taxon>
        <taxon>Pseudomonadati</taxon>
        <taxon>Nitrospirota</taxon>
        <taxon>Nitrospiria</taxon>
        <taxon>Nitrospirales</taxon>
        <taxon>Nitrospiraceae</taxon>
        <taxon>Nitrospira</taxon>
    </lineage>
</organism>
<dbReference type="AlphaFoldDB" id="A0A0K2GBN8"/>
<dbReference type="Proteomes" id="UP000069205">
    <property type="component" value="Chromosome"/>
</dbReference>
<proteinExistence type="predicted"/>
<dbReference type="STRING" id="42253.NITMOv2_1578"/>
<name>A0A0K2GBN8_NITMO</name>
<evidence type="ECO:0000313" key="2">
    <source>
        <dbReference type="Proteomes" id="UP000069205"/>
    </source>
</evidence>
<sequence length="64" mass="7147">MCSFLCLLALRNDALLPLNPAATTAEICIWSFIPVFLNMSPRQVTYARRTDPSPRRHGSTELAV</sequence>
<evidence type="ECO:0000313" key="1">
    <source>
        <dbReference type="EMBL" id="ALA58002.1"/>
    </source>
</evidence>
<reference evidence="1 2" key="1">
    <citation type="journal article" date="2015" name="Proc. Natl. Acad. Sci. U.S.A.">
        <title>Expanded metabolic versatility of ubiquitous nitrite-oxidizing bacteria from the genus Nitrospira.</title>
        <authorList>
            <person name="Koch H."/>
            <person name="Lucker S."/>
            <person name="Albertsen M."/>
            <person name="Kitzinger K."/>
            <person name="Herbold C."/>
            <person name="Spieck E."/>
            <person name="Nielsen P.H."/>
            <person name="Wagner M."/>
            <person name="Daims H."/>
        </authorList>
    </citation>
    <scope>NUCLEOTIDE SEQUENCE [LARGE SCALE GENOMIC DNA]</scope>
    <source>
        <strain evidence="1 2">NSP M-1</strain>
    </source>
</reference>
<protein>
    <submittedName>
        <fullName evidence="1">Uncharacterized protein</fullName>
    </submittedName>
</protein>
<accession>A0A0K2GBN8</accession>
<dbReference type="KEGG" id="nmv:NITMOv2_1578"/>
<keyword evidence="2" id="KW-1185">Reference proteome</keyword>